<reference evidence="6 7" key="1">
    <citation type="journal article" date="2021" name="ISME Commun">
        <title>Automated analysis of genomic sequences facilitates high-throughput and comprehensive description of bacteria.</title>
        <authorList>
            <person name="Hitch T.C.A."/>
        </authorList>
    </citation>
    <scope>NUCLEOTIDE SEQUENCE [LARGE SCALE GENOMIC DNA]</scope>
    <source>
        <strain evidence="6 7">Sanger_34</strain>
    </source>
</reference>
<organism evidence="6 7">
    <name type="scientific">Agathobaculum ammoniilyticum</name>
    <dbReference type="NCBI Taxonomy" id="2981778"/>
    <lineage>
        <taxon>Bacteria</taxon>
        <taxon>Bacillati</taxon>
        <taxon>Bacillota</taxon>
        <taxon>Clostridia</taxon>
        <taxon>Eubacteriales</taxon>
        <taxon>Butyricicoccaceae</taxon>
        <taxon>Agathobaculum</taxon>
    </lineage>
</organism>
<evidence type="ECO:0000259" key="5">
    <source>
        <dbReference type="PROSITE" id="PS51272"/>
    </source>
</evidence>
<dbReference type="Proteomes" id="UP001652397">
    <property type="component" value="Unassembled WGS sequence"/>
</dbReference>
<feature type="compositionally biased region" description="Low complexity" evidence="3">
    <location>
        <begin position="1172"/>
        <end position="1197"/>
    </location>
</feature>
<dbReference type="InterPro" id="IPR011889">
    <property type="entry name" value="Liste_lipo_26"/>
</dbReference>
<dbReference type="PROSITE" id="PS51272">
    <property type="entry name" value="SLH"/>
    <property type="match status" value="1"/>
</dbReference>
<dbReference type="Pfam" id="PF00395">
    <property type="entry name" value="SLH"/>
    <property type="match status" value="2"/>
</dbReference>
<feature type="non-terminal residue" evidence="6">
    <location>
        <position position="2116"/>
    </location>
</feature>
<proteinExistence type="predicted"/>
<evidence type="ECO:0000256" key="3">
    <source>
        <dbReference type="SAM" id="MobiDB-lite"/>
    </source>
</evidence>
<accession>A0ABT2U8Y2</accession>
<dbReference type="PANTHER" id="PTHR13318:SF105">
    <property type="entry name" value="F-BOX_LRR-REPEAT PROTEIN 3"/>
    <property type="match status" value="1"/>
</dbReference>
<dbReference type="SUPFAM" id="SSF52058">
    <property type="entry name" value="L domain-like"/>
    <property type="match status" value="1"/>
</dbReference>
<evidence type="ECO:0000313" key="6">
    <source>
        <dbReference type="EMBL" id="MCU6790392.1"/>
    </source>
</evidence>
<dbReference type="Pfam" id="PF18998">
    <property type="entry name" value="Flg_new_2"/>
    <property type="match status" value="2"/>
</dbReference>
<dbReference type="Gene3D" id="2.60.40.4270">
    <property type="entry name" value="Listeria-Bacteroides repeat domain"/>
    <property type="match status" value="1"/>
</dbReference>
<feature type="compositionally biased region" description="Acidic residues" evidence="3">
    <location>
        <begin position="1198"/>
        <end position="1217"/>
    </location>
</feature>
<dbReference type="InterPro" id="IPR032675">
    <property type="entry name" value="LRR_dom_sf"/>
</dbReference>
<dbReference type="PANTHER" id="PTHR13318">
    <property type="entry name" value="PARTNER OF PAIRED, ISOFORM B-RELATED"/>
    <property type="match status" value="1"/>
</dbReference>
<feature type="region of interest" description="Disordered" evidence="3">
    <location>
        <begin position="1924"/>
        <end position="1968"/>
    </location>
</feature>
<name>A0ABT2U8Y2_9FIRM</name>
<evidence type="ECO:0000256" key="1">
    <source>
        <dbReference type="ARBA" id="ARBA00004196"/>
    </source>
</evidence>
<dbReference type="Pfam" id="PF09479">
    <property type="entry name" value="Flg_new"/>
    <property type="match status" value="1"/>
</dbReference>
<evidence type="ECO:0000313" key="7">
    <source>
        <dbReference type="Proteomes" id="UP001652397"/>
    </source>
</evidence>
<feature type="region of interest" description="Disordered" evidence="3">
    <location>
        <begin position="1371"/>
        <end position="1396"/>
    </location>
</feature>
<dbReference type="InterPro" id="IPR013378">
    <property type="entry name" value="InlB-like_B-rpt"/>
</dbReference>
<dbReference type="Pfam" id="PF03382">
    <property type="entry name" value="DUF285"/>
    <property type="match status" value="4"/>
</dbReference>
<feature type="chain" id="PRO_5045131452" evidence="4">
    <location>
        <begin position="31"/>
        <end position="2116"/>
    </location>
</feature>
<feature type="domain" description="SLH" evidence="5">
    <location>
        <begin position="2081"/>
        <end position="2116"/>
    </location>
</feature>
<dbReference type="EMBL" id="JAOQJE010000025">
    <property type="protein sequence ID" value="MCU6790392.1"/>
    <property type="molecule type" value="Genomic_DNA"/>
</dbReference>
<comment type="caution">
    <text evidence="6">The sequence shown here is derived from an EMBL/GenBank/DDBJ whole genome shotgun (WGS) entry which is preliminary data.</text>
</comment>
<dbReference type="Gene3D" id="3.80.10.10">
    <property type="entry name" value="Ribonuclease Inhibitor"/>
    <property type="match status" value="2"/>
</dbReference>
<protein>
    <submittedName>
        <fullName evidence="6">BspA family leucine-rich repeat surface protein</fullName>
    </submittedName>
</protein>
<comment type="subcellular location">
    <subcellularLocation>
        <location evidence="1">Cell envelope</location>
    </subcellularLocation>
</comment>
<dbReference type="InterPro" id="IPR001119">
    <property type="entry name" value="SLH_dom"/>
</dbReference>
<feature type="region of interest" description="Disordered" evidence="3">
    <location>
        <begin position="1151"/>
        <end position="1270"/>
    </location>
</feature>
<evidence type="ECO:0000256" key="4">
    <source>
        <dbReference type="SAM" id="SignalP"/>
    </source>
</evidence>
<evidence type="ECO:0000256" key="2">
    <source>
        <dbReference type="ARBA" id="ARBA00022737"/>
    </source>
</evidence>
<feature type="compositionally biased region" description="Gly residues" evidence="3">
    <location>
        <begin position="1926"/>
        <end position="1939"/>
    </location>
</feature>
<dbReference type="RefSeq" id="WP_147574609.1">
    <property type="nucleotide sequence ID" value="NZ_JAOQJE010000025.1"/>
</dbReference>
<dbReference type="InterPro" id="IPR044060">
    <property type="entry name" value="Bacterial_rp_domain"/>
</dbReference>
<keyword evidence="4" id="KW-0732">Signal</keyword>
<keyword evidence="7" id="KW-1185">Reference proteome</keyword>
<keyword evidence="2" id="KW-0677">Repeat</keyword>
<dbReference type="InterPro" id="IPR005046">
    <property type="entry name" value="DUF285"/>
</dbReference>
<feature type="signal peptide" evidence="4">
    <location>
        <begin position="1"/>
        <end position="30"/>
    </location>
</feature>
<dbReference type="InterPro" id="IPR042229">
    <property type="entry name" value="Listeria/Bacterioides_rpt_sf"/>
</dbReference>
<sequence length="2116" mass="228277">MKQVNLRKRALSFLLSAAMLVGLLPTYALAADPQPVPTAQPQTETATVEVTYPDVNRTSAEIRYHKKGISADPVNLIFLVDVAVTGRESHEEFERMMRTNGLNYIYDYGVNSDTRLITYQNTVVDSGVIGSKNDLLDAIDKHGTPRQGVANEPAALKKAMEAVEAMDDGNPTVVFWVLGDRFGWKNESEIEEQLKALSGKLGEGDALITWQLADKPNEMLAKYATHHGEAHTPGADIVAAHASPDTTIFRDEMRADLEQVVHDHYHDIDFTLHLDGNQSVVKAIKNRYYESDSAYIDMTAAPTADGNGIDVHLEHVCRQADIDFVLEVELNPEVYTQEKVIQGGSITAPADHSNGGLHTGIFDDGTLYGMTLTLPEVVIDRRQSKMIFQTGGAEGSAPEAIQQLVGTTVTIPGGEGLVNSGSSFGGWNVVSGPNKGTHYNTGQIIPMPSSDMVLEPAWGHVEVELELGNVDIADPPGNQIADDAKFNLGVRADNGDMISSSDIISLSVIDQAVTYAKVEDDNDRHRVKLTNVPNAVYARHVGQTENDKVVLYLVPHQAQGGKYEAYIAGPDGVKAPEDMTEFIPYDDIETADLRALDTSQVRIMDRVFYDKNYLRTIDISGWDTSQVTSMSYTFAVDGESPDRSSLEEIIGIESLDVSKVVDMSGMFCGIGYNYNSSGPICTLKSLDLSEWDTSSAENMSCMFKCIGFSGFLNLSSFDTSNVTNMSGMFYDKANNSFTSLDLGDNFDTSNVTDMSEMFFRCGKLTNLDLGDKFDTSNVTNMNDMFRDCYGLTHLDVSNFDTSGVTGMGRMFYGCKSLTSLDLGDKFDTTSVTNMDYMFYGCKSLTSLDLGDKFDTTSVTNMDYMFYDCESLTSIDVSNWDTSSVETMEFMFWNCDGLTTLDVSGWDTSGVRNMNSIFDDCTNLTSIDVSKWDTSSVTNMNCTFYGCDGLTSLDLSGFNTSNVTDMGRIFEGCDSLMTLNLGNNFYVSNVTDMERMFWDCKALKSITGSIKLGGNNAVQNMSGMFYNCAQLENIPFETPESGAKFDSLSSMQEMFYGCTSLKSVDLSNWILPNLTVLTSMFNGCEALESVNLSWKRMRAQAEDLSLHNMFDDVPDSATLEIGSDAESKAAMEAIAAKFPGSVTVDGAPWGGADVISDLPQPELSPVEEPALPTEPEQPVEMPEQPDNQPEQPAETPEQPTDEPGTDTEAPEAPEETPGESEPQPEPVPEVPDTPEKPPVEEPEVTEPPAEKPTPDEEPADEPAAPVEDMPPAEAAPVPLAAMANVRSVGVSPLSTSLNSQNGDAAVQAAGDSSIIVHDEATPAGSSFTYRVRVKYAGSTGAQSGRIELAFPLPEKVAQSITETDIEVSDIEYSDGSSGGFKGGQIVKQPYLDESDPSSPVLRGTFEGLYTGNEIEITITCTNQSKDAGSDGYTYWDAIAYAQDSAGSAVSNVYRLWDKEDGTKPEPSNQHTLTYAFAGEVPPDAVLPHGGVYTSGNTVSIAAKPTTSYDYYEFSGWVRSDTQATVTPGETGFSMPDNDLTLTGTWKIKEESAPKITVTYQYTSENDAQHVPNGAPELPGEIVSGDGEQHVHAQEIMVGDNHAIISILEHADNHIFGGWVPTLTIGGQEVTLSGPDRDGVYTGTHNEKTYTINTTGLLHTEQFRDATDVTVAFKGAWRPYTGTIQFDANGGEGTMQPMKNVTWDTKTQYLTQNQFTYPVAGYTFTGWATAPSGKVVKEDKALADGLIDKDGKTVTLYAVWKQTSFEVGYALSHVTSSSAEKTVARGGTYETTLTPESGYEMKSVSIQMGGMELASNPSIYNPATGKVNITDVSGDIIIRATAEAKTEPPTPVKHTITVSVTGGTASPSGAVQVEDGKDQTITFTPNSGYELKSVTVDNAPASLTGNSYTFTNVTADHSIAVVYEKDNSGGGSGGGGGGGGSTTTDKYPVHVETDGSGTADSNKDKAASGETVTITTEGVVESITATADKTGKEIALTDKGNGKYTFKMPSSAVTVKVQFEQKPEIPSVADPDGTGVSSMLNTREHIAYMVGYETGNFGPANNITRAEVAQAFYRLLLDQSHSQSPSFPDVAADAWYHEAVVTLAAKGIITGYEDGTFR</sequence>
<gene>
    <name evidence="6" type="ORF">OCV66_15060</name>
</gene>
<dbReference type="NCBIfam" id="TIGR02167">
    <property type="entry name" value="Liste_lipo_26"/>
    <property type="match status" value="12"/>
</dbReference>
<feature type="compositionally biased region" description="Low complexity" evidence="3">
    <location>
        <begin position="1260"/>
        <end position="1270"/>
    </location>
</feature>